<protein>
    <submittedName>
        <fullName evidence="4">tRNA-Thr(GGU) m(6)t(6)A37 methyltransferase TsaA</fullName>
    </submittedName>
</protein>
<dbReference type="InterPro" id="IPR023370">
    <property type="entry name" value="TrmO-like_N"/>
</dbReference>
<comment type="caution">
    <text evidence="4">The sequence shown here is derived from an EMBL/GenBank/DDBJ whole genome shotgun (WGS) entry which is preliminary data.</text>
</comment>
<dbReference type="CDD" id="cd09281">
    <property type="entry name" value="UPF0066"/>
    <property type="match status" value="1"/>
</dbReference>
<dbReference type="EMBL" id="RAPQ01000008">
    <property type="protein sequence ID" value="RKE03935.1"/>
    <property type="molecule type" value="Genomic_DNA"/>
</dbReference>
<keyword evidence="4" id="KW-0489">Methyltransferase</keyword>
<dbReference type="RefSeq" id="WP_120238760.1">
    <property type="nucleotide sequence ID" value="NZ_RAPQ01000008.1"/>
</dbReference>
<evidence type="ECO:0000259" key="3">
    <source>
        <dbReference type="PROSITE" id="PS51668"/>
    </source>
</evidence>
<feature type="domain" description="TsaA-like" evidence="3">
    <location>
        <begin position="6"/>
        <end position="137"/>
    </location>
</feature>
<comment type="similarity">
    <text evidence="2">Belongs to the tRNA methyltransferase O family.</text>
</comment>
<dbReference type="PANTHER" id="PTHR12818:SF0">
    <property type="entry name" value="TRNA (ADENINE(37)-N6)-METHYLTRANSFERASE"/>
    <property type="match status" value="1"/>
</dbReference>
<dbReference type="OrthoDB" id="9804309at2"/>
<evidence type="ECO:0000256" key="1">
    <source>
        <dbReference type="ARBA" id="ARBA00022691"/>
    </source>
</evidence>
<keyword evidence="4" id="KW-0808">Transferase</keyword>
<dbReference type="InterPro" id="IPR036414">
    <property type="entry name" value="YaeB_N_sf"/>
</dbReference>
<dbReference type="InterPro" id="IPR040372">
    <property type="entry name" value="YaeB-like"/>
</dbReference>
<name>A0A419X894_9BACT</name>
<dbReference type="GO" id="GO:0008168">
    <property type="term" value="F:methyltransferase activity"/>
    <property type="evidence" value="ECO:0007669"/>
    <property type="project" value="UniProtKB-KW"/>
</dbReference>
<keyword evidence="5" id="KW-1185">Reference proteome</keyword>
<sequence>MSEISFTSIGTIYTPHKTRENMPIQPLSARGVKARVELNPELLDGLRDLESFSHVILIYHLHKSEGYELDVKPFMDDKTHGLFATRAPRRPNAIGMSTVKLISIEGNVLHVEDVDILDGTPLLDIKPFFSKFDNRPDAVSGWLDEKWKEKNREIKSDKRFINLSSI</sequence>
<dbReference type="GO" id="GO:0032259">
    <property type="term" value="P:methylation"/>
    <property type="evidence" value="ECO:0007669"/>
    <property type="project" value="UniProtKB-KW"/>
</dbReference>
<dbReference type="PROSITE" id="PS51668">
    <property type="entry name" value="TSAA_2"/>
    <property type="match status" value="1"/>
</dbReference>
<dbReference type="NCBIfam" id="TIGR00104">
    <property type="entry name" value="tRNA_TsaA"/>
    <property type="match status" value="1"/>
</dbReference>
<dbReference type="Gene3D" id="2.40.30.70">
    <property type="entry name" value="YaeB-like"/>
    <property type="match status" value="1"/>
</dbReference>
<dbReference type="Proteomes" id="UP000284531">
    <property type="component" value="Unassembled WGS sequence"/>
</dbReference>
<evidence type="ECO:0000256" key="2">
    <source>
        <dbReference type="ARBA" id="ARBA00033753"/>
    </source>
</evidence>
<reference evidence="4 5" key="1">
    <citation type="submission" date="2018-09" db="EMBL/GenBank/DDBJ databases">
        <title>Genomic Encyclopedia of Archaeal and Bacterial Type Strains, Phase II (KMG-II): from individual species to whole genera.</title>
        <authorList>
            <person name="Goeker M."/>
        </authorList>
    </citation>
    <scope>NUCLEOTIDE SEQUENCE [LARGE SCALE GENOMIC DNA]</scope>
    <source>
        <strain evidence="4 5">DSM 21950</strain>
    </source>
</reference>
<keyword evidence="1" id="KW-0949">S-adenosyl-L-methionine</keyword>
<gene>
    <name evidence="4" type="ORF">BXY64_0948</name>
</gene>
<evidence type="ECO:0000313" key="5">
    <source>
        <dbReference type="Proteomes" id="UP000284531"/>
    </source>
</evidence>
<dbReference type="AlphaFoldDB" id="A0A419X894"/>
<proteinExistence type="inferred from homology"/>
<organism evidence="4 5">
    <name type="scientific">Marinifilum flexuosum</name>
    <dbReference type="NCBI Taxonomy" id="1117708"/>
    <lineage>
        <taxon>Bacteria</taxon>
        <taxon>Pseudomonadati</taxon>
        <taxon>Bacteroidota</taxon>
        <taxon>Bacteroidia</taxon>
        <taxon>Marinilabiliales</taxon>
        <taxon>Marinifilaceae</taxon>
    </lineage>
</organism>
<accession>A0A419X894</accession>
<evidence type="ECO:0000313" key="4">
    <source>
        <dbReference type="EMBL" id="RKE03935.1"/>
    </source>
</evidence>
<dbReference type="Pfam" id="PF01980">
    <property type="entry name" value="TrmO_N"/>
    <property type="match status" value="1"/>
</dbReference>
<dbReference type="PANTHER" id="PTHR12818">
    <property type="entry name" value="TRNA (ADENINE(37)-N6)-METHYLTRANSFERASE"/>
    <property type="match status" value="1"/>
</dbReference>
<dbReference type="SUPFAM" id="SSF118196">
    <property type="entry name" value="YaeB-like"/>
    <property type="match status" value="1"/>
</dbReference>
<dbReference type="InterPro" id="IPR036413">
    <property type="entry name" value="YaeB-like_sf"/>
</dbReference>